<reference evidence="1 2" key="1">
    <citation type="submission" date="2014-04" db="EMBL/GenBank/DDBJ databases">
        <authorList>
            <consortium name="DOE Joint Genome Institute"/>
            <person name="Kuo A."/>
            <person name="Kohler A."/>
            <person name="Nagy L.G."/>
            <person name="Floudas D."/>
            <person name="Copeland A."/>
            <person name="Barry K.W."/>
            <person name="Cichocki N."/>
            <person name="Veneault-Fourrey C."/>
            <person name="LaButti K."/>
            <person name="Lindquist E.A."/>
            <person name="Lipzen A."/>
            <person name="Lundell T."/>
            <person name="Morin E."/>
            <person name="Murat C."/>
            <person name="Sun H."/>
            <person name="Tunlid A."/>
            <person name="Henrissat B."/>
            <person name="Grigoriev I.V."/>
            <person name="Hibbett D.S."/>
            <person name="Martin F."/>
            <person name="Nordberg H.P."/>
            <person name="Cantor M.N."/>
            <person name="Hua S.X."/>
        </authorList>
    </citation>
    <scope>NUCLEOTIDE SEQUENCE [LARGE SCALE GENOMIC DNA]</scope>
    <source>
        <strain evidence="1 2">Foug A</strain>
    </source>
</reference>
<organism evidence="1 2">
    <name type="scientific">Scleroderma citrinum Foug A</name>
    <dbReference type="NCBI Taxonomy" id="1036808"/>
    <lineage>
        <taxon>Eukaryota</taxon>
        <taxon>Fungi</taxon>
        <taxon>Dikarya</taxon>
        <taxon>Basidiomycota</taxon>
        <taxon>Agaricomycotina</taxon>
        <taxon>Agaricomycetes</taxon>
        <taxon>Agaricomycetidae</taxon>
        <taxon>Boletales</taxon>
        <taxon>Sclerodermatineae</taxon>
        <taxon>Sclerodermataceae</taxon>
        <taxon>Scleroderma</taxon>
    </lineage>
</organism>
<dbReference type="EMBL" id="KN822092">
    <property type="protein sequence ID" value="KIM58010.1"/>
    <property type="molecule type" value="Genomic_DNA"/>
</dbReference>
<gene>
    <name evidence="1" type="ORF">SCLCIDRAFT_1218939</name>
</gene>
<dbReference type="InParanoid" id="A0A0C3DB98"/>
<proteinExistence type="predicted"/>
<dbReference type="HOGENOM" id="CLU_2607435_0_0_1"/>
<evidence type="ECO:0000313" key="2">
    <source>
        <dbReference type="Proteomes" id="UP000053989"/>
    </source>
</evidence>
<accession>A0A0C3DB98</accession>
<protein>
    <submittedName>
        <fullName evidence="1">Uncharacterized protein</fullName>
    </submittedName>
</protein>
<evidence type="ECO:0000313" key="1">
    <source>
        <dbReference type="EMBL" id="KIM58010.1"/>
    </source>
</evidence>
<dbReference type="Proteomes" id="UP000053989">
    <property type="component" value="Unassembled WGS sequence"/>
</dbReference>
<reference evidence="2" key="2">
    <citation type="submission" date="2015-01" db="EMBL/GenBank/DDBJ databases">
        <title>Evolutionary Origins and Diversification of the Mycorrhizal Mutualists.</title>
        <authorList>
            <consortium name="DOE Joint Genome Institute"/>
            <consortium name="Mycorrhizal Genomics Consortium"/>
            <person name="Kohler A."/>
            <person name="Kuo A."/>
            <person name="Nagy L.G."/>
            <person name="Floudas D."/>
            <person name="Copeland A."/>
            <person name="Barry K.W."/>
            <person name="Cichocki N."/>
            <person name="Veneault-Fourrey C."/>
            <person name="LaButti K."/>
            <person name="Lindquist E.A."/>
            <person name="Lipzen A."/>
            <person name="Lundell T."/>
            <person name="Morin E."/>
            <person name="Murat C."/>
            <person name="Riley R."/>
            <person name="Ohm R."/>
            <person name="Sun H."/>
            <person name="Tunlid A."/>
            <person name="Henrissat B."/>
            <person name="Grigoriev I.V."/>
            <person name="Hibbett D.S."/>
            <person name="Martin F."/>
        </authorList>
    </citation>
    <scope>NUCLEOTIDE SEQUENCE [LARGE SCALE GENOMIC DNA]</scope>
    <source>
        <strain evidence="2">Foug A</strain>
    </source>
</reference>
<dbReference type="AlphaFoldDB" id="A0A0C3DB98"/>
<keyword evidence="2" id="KW-1185">Reference proteome</keyword>
<name>A0A0C3DB98_9AGAM</name>
<sequence>MSSSPSLYRRGTGYPCHLVSTAAIIIRPRCVTDKSTRCGDGVTSAYGRAGDANDRVEESHSVCWNTQKRIEINGDPVKH</sequence>